<dbReference type="PANTHER" id="PTHR10441">
    <property type="entry name" value="CD8 ALPHA CHAIN"/>
    <property type="match status" value="1"/>
</dbReference>
<evidence type="ECO:0000256" key="6">
    <source>
        <dbReference type="ARBA" id="ARBA00022989"/>
    </source>
</evidence>
<keyword evidence="9" id="KW-0564">Palmitate</keyword>
<evidence type="ECO:0000256" key="1">
    <source>
        <dbReference type="ARBA" id="ARBA00004251"/>
    </source>
</evidence>
<evidence type="ECO:0000256" key="3">
    <source>
        <dbReference type="ARBA" id="ARBA00022692"/>
    </source>
</evidence>
<evidence type="ECO:0000313" key="16">
    <source>
        <dbReference type="Ensembl" id="ENSDCDP00010006648.1"/>
    </source>
</evidence>
<feature type="transmembrane region" description="Helical" evidence="14">
    <location>
        <begin position="167"/>
        <end position="189"/>
    </location>
</feature>
<dbReference type="Gene3D" id="2.60.40.10">
    <property type="entry name" value="Immunoglobulins"/>
    <property type="match status" value="1"/>
</dbReference>
<dbReference type="SMART" id="SM00409">
    <property type="entry name" value="IG"/>
    <property type="match status" value="1"/>
</dbReference>
<feature type="domain" description="Immunoglobulin" evidence="15">
    <location>
        <begin position="27"/>
        <end position="122"/>
    </location>
</feature>
<comment type="subcellular location">
    <subcellularLocation>
        <location evidence="1">Cell membrane</location>
        <topology evidence="1">Single-pass type I membrane protein</topology>
    </subcellularLocation>
</comment>
<sequence length="204" mass="22739">RLIIYSFVCTKLFHFTSEISGSAQQAPQTQFVSEGSDVEISCDKDIASLLHWFRVTDAGGVEFLLSFKGDEVKVQSLPSNIEPKGGGRSLVVRDFRRRRDGGSYTCTRINNNQLEFGRVTVLEPPPVQTICTTRPTTVKTVAAPPCEFPDKKGSFSSVSYGRCEIHIFSSLVAASGLLLMVLIATIIYCSKMRTRRCPHHYRKQ</sequence>
<keyword evidence="3 14" id="KW-0812">Transmembrane</keyword>
<evidence type="ECO:0000256" key="8">
    <source>
        <dbReference type="ARBA" id="ARBA00023136"/>
    </source>
</evidence>
<keyword evidence="17" id="KW-1185">Reference proteome</keyword>
<keyword evidence="8 14" id="KW-0472">Membrane</keyword>
<dbReference type="GO" id="GO:0005886">
    <property type="term" value="C:plasma membrane"/>
    <property type="evidence" value="ECO:0007669"/>
    <property type="project" value="UniProtKB-SubCell"/>
</dbReference>
<evidence type="ECO:0000256" key="2">
    <source>
        <dbReference type="ARBA" id="ARBA00022475"/>
    </source>
</evidence>
<dbReference type="Ensembl" id="ENSDCDT00010006869.1">
    <property type="protein sequence ID" value="ENSDCDP00010006648.1"/>
    <property type="gene ID" value="ENSDCDG00010002849.1"/>
</dbReference>
<evidence type="ECO:0000256" key="9">
    <source>
        <dbReference type="ARBA" id="ARBA00023139"/>
    </source>
</evidence>
<evidence type="ECO:0000256" key="7">
    <source>
        <dbReference type="ARBA" id="ARBA00023130"/>
    </source>
</evidence>
<evidence type="ECO:0000313" key="17">
    <source>
        <dbReference type="Proteomes" id="UP000694580"/>
    </source>
</evidence>
<dbReference type="GeneTree" id="ENSGT00510000050969"/>
<dbReference type="InterPro" id="IPR013783">
    <property type="entry name" value="Ig-like_fold"/>
</dbReference>
<evidence type="ECO:0000256" key="4">
    <source>
        <dbReference type="ARBA" id="ARBA00022729"/>
    </source>
</evidence>
<reference evidence="16" key="2">
    <citation type="submission" date="2025-08" db="UniProtKB">
        <authorList>
            <consortium name="Ensembl"/>
        </authorList>
    </citation>
    <scope>IDENTIFICATION</scope>
</reference>
<dbReference type="InterPro" id="IPR015468">
    <property type="entry name" value="CD8_asu"/>
</dbReference>
<dbReference type="PANTHER" id="PTHR10441:SF2">
    <property type="entry name" value="T-CELL SURFACE GLYCOPROTEIN CD8 ALPHA CHAIN"/>
    <property type="match status" value="1"/>
</dbReference>
<keyword evidence="7" id="KW-1064">Adaptive immunity</keyword>
<dbReference type="GO" id="GO:0002250">
    <property type="term" value="P:adaptive immune response"/>
    <property type="evidence" value="ECO:0007669"/>
    <property type="project" value="UniProtKB-KW"/>
</dbReference>
<keyword evidence="5" id="KW-0391">Immunity</keyword>
<evidence type="ECO:0000256" key="14">
    <source>
        <dbReference type="SAM" id="Phobius"/>
    </source>
</evidence>
<evidence type="ECO:0000256" key="13">
    <source>
        <dbReference type="ARBA" id="ARBA00023319"/>
    </source>
</evidence>
<keyword evidence="11" id="KW-0325">Glycoprotein</keyword>
<protein>
    <recommendedName>
        <fullName evidence="15">Immunoglobulin domain-containing protein</fullName>
    </recommendedName>
</protein>
<keyword evidence="4" id="KW-0732">Signal</keyword>
<organism evidence="16 17">
    <name type="scientific">Denticeps clupeoides</name>
    <name type="common">denticle herring</name>
    <dbReference type="NCBI Taxonomy" id="299321"/>
    <lineage>
        <taxon>Eukaryota</taxon>
        <taxon>Metazoa</taxon>
        <taxon>Chordata</taxon>
        <taxon>Craniata</taxon>
        <taxon>Vertebrata</taxon>
        <taxon>Euteleostomi</taxon>
        <taxon>Actinopterygii</taxon>
        <taxon>Neopterygii</taxon>
        <taxon>Teleostei</taxon>
        <taxon>Clupei</taxon>
        <taxon>Clupeiformes</taxon>
        <taxon>Denticipitoidei</taxon>
        <taxon>Denticipitidae</taxon>
        <taxon>Denticeps</taxon>
    </lineage>
</organism>
<evidence type="ECO:0000256" key="11">
    <source>
        <dbReference type="ARBA" id="ARBA00023180"/>
    </source>
</evidence>
<dbReference type="AlphaFoldDB" id="A0AAY4AC67"/>
<dbReference type="SUPFAM" id="SSF48726">
    <property type="entry name" value="Immunoglobulin"/>
    <property type="match status" value="1"/>
</dbReference>
<evidence type="ECO:0000259" key="15">
    <source>
        <dbReference type="SMART" id="SM00409"/>
    </source>
</evidence>
<evidence type="ECO:0000256" key="12">
    <source>
        <dbReference type="ARBA" id="ARBA00023288"/>
    </source>
</evidence>
<dbReference type="Proteomes" id="UP000694580">
    <property type="component" value="Chromosome 3"/>
</dbReference>
<accession>A0AAY4AC67</accession>
<keyword evidence="6 14" id="KW-1133">Transmembrane helix</keyword>
<evidence type="ECO:0000256" key="10">
    <source>
        <dbReference type="ARBA" id="ARBA00023157"/>
    </source>
</evidence>
<evidence type="ECO:0000256" key="5">
    <source>
        <dbReference type="ARBA" id="ARBA00022859"/>
    </source>
</evidence>
<keyword evidence="12" id="KW-0449">Lipoprotein</keyword>
<keyword evidence="2" id="KW-1003">Cell membrane</keyword>
<keyword evidence="10" id="KW-1015">Disulfide bond</keyword>
<dbReference type="InterPro" id="IPR036179">
    <property type="entry name" value="Ig-like_dom_sf"/>
</dbReference>
<name>A0AAY4AC67_9TELE</name>
<proteinExistence type="predicted"/>
<reference evidence="16" key="3">
    <citation type="submission" date="2025-09" db="UniProtKB">
        <authorList>
            <consortium name="Ensembl"/>
        </authorList>
    </citation>
    <scope>IDENTIFICATION</scope>
</reference>
<keyword evidence="13" id="KW-0393">Immunoglobulin domain</keyword>
<reference evidence="16 17" key="1">
    <citation type="submission" date="2020-06" db="EMBL/GenBank/DDBJ databases">
        <authorList>
            <consortium name="Wellcome Sanger Institute Data Sharing"/>
        </authorList>
    </citation>
    <scope>NUCLEOTIDE SEQUENCE [LARGE SCALE GENOMIC DNA]</scope>
</reference>
<dbReference type="InterPro" id="IPR003599">
    <property type="entry name" value="Ig_sub"/>
</dbReference>